<feature type="domain" description="Glycosyltransferase 2-like" evidence="1">
    <location>
        <begin position="5"/>
        <end position="155"/>
    </location>
</feature>
<dbReference type="SUPFAM" id="SSF53448">
    <property type="entry name" value="Nucleotide-diphospho-sugar transferases"/>
    <property type="match status" value="1"/>
</dbReference>
<protein>
    <submittedName>
        <fullName evidence="2">Glycosyltransferase involved in cell wall biosynthesis</fullName>
    </submittedName>
</protein>
<organism evidence="2 3">
    <name type="scientific">Microbulbifer rhizosphaerae</name>
    <dbReference type="NCBI Taxonomy" id="1562603"/>
    <lineage>
        <taxon>Bacteria</taxon>
        <taxon>Pseudomonadati</taxon>
        <taxon>Pseudomonadota</taxon>
        <taxon>Gammaproteobacteria</taxon>
        <taxon>Cellvibrionales</taxon>
        <taxon>Microbulbiferaceae</taxon>
        <taxon>Microbulbifer</taxon>
    </lineage>
</organism>
<dbReference type="InterPro" id="IPR001173">
    <property type="entry name" value="Glyco_trans_2-like"/>
</dbReference>
<dbReference type="EMBL" id="JACHWZ010000026">
    <property type="protein sequence ID" value="MBB3063178.1"/>
    <property type="molecule type" value="Genomic_DNA"/>
</dbReference>
<evidence type="ECO:0000313" key="3">
    <source>
        <dbReference type="Proteomes" id="UP000535937"/>
    </source>
</evidence>
<evidence type="ECO:0000313" key="2">
    <source>
        <dbReference type="EMBL" id="MBB3063178.1"/>
    </source>
</evidence>
<name>A0A7W4ZAU4_9GAMM</name>
<gene>
    <name evidence="2" type="ORF">FHS09_004031</name>
</gene>
<dbReference type="AlphaFoldDB" id="A0A7W4ZAU4"/>
<dbReference type="RefSeq" id="WP_183463121.1">
    <property type="nucleotide sequence ID" value="NZ_JACHWZ010000026.1"/>
</dbReference>
<evidence type="ECO:0000259" key="1">
    <source>
        <dbReference type="Pfam" id="PF00535"/>
    </source>
</evidence>
<dbReference type="CDD" id="cd06433">
    <property type="entry name" value="GT_2_WfgS_like"/>
    <property type="match status" value="1"/>
</dbReference>
<dbReference type="PANTHER" id="PTHR22916">
    <property type="entry name" value="GLYCOSYLTRANSFERASE"/>
    <property type="match status" value="1"/>
</dbReference>
<dbReference type="GO" id="GO:0016758">
    <property type="term" value="F:hexosyltransferase activity"/>
    <property type="evidence" value="ECO:0007669"/>
    <property type="project" value="UniProtKB-ARBA"/>
</dbReference>
<comment type="caution">
    <text evidence="2">The sequence shown here is derived from an EMBL/GenBank/DDBJ whole genome shotgun (WGS) entry which is preliminary data.</text>
</comment>
<proteinExistence type="predicted"/>
<dbReference type="Gene3D" id="3.90.550.10">
    <property type="entry name" value="Spore Coat Polysaccharide Biosynthesis Protein SpsA, Chain A"/>
    <property type="match status" value="1"/>
</dbReference>
<dbReference type="Pfam" id="PF00535">
    <property type="entry name" value="Glycos_transf_2"/>
    <property type="match status" value="1"/>
</dbReference>
<dbReference type="Proteomes" id="UP000535937">
    <property type="component" value="Unassembled WGS sequence"/>
</dbReference>
<dbReference type="PANTHER" id="PTHR22916:SF3">
    <property type="entry name" value="UDP-GLCNAC:BETAGAL BETA-1,3-N-ACETYLGLUCOSAMINYLTRANSFERASE-LIKE PROTEIN 1"/>
    <property type="match status" value="1"/>
</dbReference>
<dbReference type="InterPro" id="IPR029044">
    <property type="entry name" value="Nucleotide-diphossugar_trans"/>
</dbReference>
<reference evidence="2 3" key="1">
    <citation type="submission" date="2020-08" db="EMBL/GenBank/DDBJ databases">
        <title>Genomic Encyclopedia of Type Strains, Phase III (KMG-III): the genomes of soil and plant-associated and newly described type strains.</title>
        <authorList>
            <person name="Whitman W."/>
        </authorList>
    </citation>
    <scope>NUCLEOTIDE SEQUENCE [LARGE SCALE GENOMIC DNA]</scope>
    <source>
        <strain evidence="2 3">CECT 8799</strain>
    </source>
</reference>
<keyword evidence="3" id="KW-1185">Reference proteome</keyword>
<accession>A0A7W4ZAU4</accession>
<keyword evidence="2" id="KW-0808">Transferase</keyword>
<sequence>MKNISIVTVSFNSADTIRDTIESVLGQNYPHIEYIIVDGGSTDGTIKIVEEYRHRITTIISEPDSGIYDAMNKGITVATGDIVGILNSDDVYTDNQVITDVASEFEASGADSVFSDLLIVDRNNLNKRVRYYSSEKFSVSKLKWGWMVPHPTFFVRKYCYEKFGLYKMGYRVAADFELVARFLWQAGISHSRLPRYIIRMREGGISSKGIWWRLHQNLEVVRACRENGIYTNILIVLLKVPFKLLEYTRVE</sequence>